<evidence type="ECO:0000259" key="1">
    <source>
        <dbReference type="Pfam" id="PF00483"/>
    </source>
</evidence>
<dbReference type="InterPro" id="IPR029044">
    <property type="entry name" value="Nucleotide-diphossugar_trans"/>
</dbReference>
<comment type="caution">
    <text evidence="2">The sequence shown here is derived from an EMBL/GenBank/DDBJ whole genome shotgun (WGS) entry which is preliminary data.</text>
</comment>
<dbReference type="InterPro" id="IPR050486">
    <property type="entry name" value="Mannose-1P_guanyltransferase"/>
</dbReference>
<evidence type="ECO:0000313" key="2">
    <source>
        <dbReference type="EMBL" id="GAA1676982.1"/>
    </source>
</evidence>
<name>A0ABP4SR80_9ACTN</name>
<dbReference type="InterPro" id="IPR005835">
    <property type="entry name" value="NTP_transferase_dom"/>
</dbReference>
<dbReference type="EMBL" id="BAAANY010000009">
    <property type="protein sequence ID" value="GAA1676982.1"/>
    <property type="molecule type" value="Genomic_DNA"/>
</dbReference>
<proteinExistence type="predicted"/>
<reference evidence="3" key="1">
    <citation type="journal article" date="2019" name="Int. J. Syst. Evol. Microbiol.">
        <title>The Global Catalogue of Microorganisms (GCM) 10K type strain sequencing project: providing services to taxonomists for standard genome sequencing and annotation.</title>
        <authorList>
            <consortium name="The Broad Institute Genomics Platform"/>
            <consortium name="The Broad Institute Genome Sequencing Center for Infectious Disease"/>
            <person name="Wu L."/>
            <person name="Ma J."/>
        </authorList>
    </citation>
    <scope>NUCLEOTIDE SEQUENCE [LARGE SCALE GENOMIC DNA]</scope>
    <source>
        <strain evidence="3">JCM 14718</strain>
    </source>
</reference>
<dbReference type="Pfam" id="PF00483">
    <property type="entry name" value="NTP_transferase"/>
    <property type="match status" value="1"/>
</dbReference>
<evidence type="ECO:0000313" key="3">
    <source>
        <dbReference type="Proteomes" id="UP001500618"/>
    </source>
</evidence>
<gene>
    <name evidence="2" type="ORF">GCM10009765_27870</name>
</gene>
<feature type="domain" description="Nucleotidyl transferase" evidence="1">
    <location>
        <begin position="3"/>
        <end position="223"/>
    </location>
</feature>
<protein>
    <submittedName>
        <fullName evidence="2">Nucleotidyltransferase family protein</fullName>
    </submittedName>
</protein>
<dbReference type="Proteomes" id="UP001500618">
    <property type="component" value="Unassembled WGS sequence"/>
</dbReference>
<organism evidence="2 3">
    <name type="scientific">Fodinicola feengrottensis</name>
    <dbReference type="NCBI Taxonomy" id="435914"/>
    <lineage>
        <taxon>Bacteria</taxon>
        <taxon>Bacillati</taxon>
        <taxon>Actinomycetota</taxon>
        <taxon>Actinomycetes</taxon>
        <taxon>Mycobacteriales</taxon>
        <taxon>Fodinicola</taxon>
    </lineage>
</organism>
<dbReference type="RefSeq" id="WP_163568272.1">
    <property type="nucleotide sequence ID" value="NZ_BAAANY010000009.1"/>
</dbReference>
<sequence length="241" mass="26974">MRAVILAGGKGTRLRPFTTSFPKPLMPVGDIPILEIVLRQLRMHGVTDVTMLTGHLAYLLEGYFTDGSHLGMKIEYIREDNPLGTAGPLRSLTGKVFDDFFVMNGDLLCNMDFSDLMKQHKSEANPVTVSTYVRSEKIELGVLKVAEGGRVYGYEEKPTLRYDVSMGVYAMSPSVLERIPDGFYDMPTLILDLLAAGFEVGSRRHDGLWLDIGRPDDYDEANYLFRNDPELFLPGYAPPSR</sequence>
<accession>A0ABP4SR80</accession>
<dbReference type="PANTHER" id="PTHR22572">
    <property type="entry name" value="SUGAR-1-PHOSPHATE GUANYL TRANSFERASE"/>
    <property type="match status" value="1"/>
</dbReference>
<dbReference type="SUPFAM" id="SSF53448">
    <property type="entry name" value="Nucleotide-diphospho-sugar transferases"/>
    <property type="match status" value="1"/>
</dbReference>
<dbReference type="Gene3D" id="3.90.550.10">
    <property type="entry name" value="Spore Coat Polysaccharide Biosynthesis Protein SpsA, Chain A"/>
    <property type="match status" value="1"/>
</dbReference>
<keyword evidence="3" id="KW-1185">Reference proteome</keyword>